<evidence type="ECO:0000256" key="5">
    <source>
        <dbReference type="ARBA" id="ARBA00047913"/>
    </source>
</evidence>
<reference evidence="7" key="1">
    <citation type="submission" date="2022-07" db="EMBL/GenBank/DDBJ databases">
        <authorList>
            <person name="Kouya T."/>
            <person name="Ishiyama Y."/>
        </authorList>
    </citation>
    <scope>NUCLEOTIDE SEQUENCE</scope>
    <source>
        <strain evidence="7">WR16-4</strain>
    </source>
</reference>
<dbReference type="InterPro" id="IPR036113">
    <property type="entry name" value="Asp/Glu-ADT_sf_sub_c"/>
</dbReference>
<dbReference type="AlphaFoldDB" id="A0A9W6ESZ0"/>
<comment type="catalytic activity">
    <reaction evidence="4 6">
        <text>L-aspartyl-tRNA(Asn) + L-glutamine + ATP + H2O = L-asparaginyl-tRNA(Asn) + L-glutamate + ADP + phosphate + 2 H(+)</text>
        <dbReference type="Rhea" id="RHEA:14513"/>
        <dbReference type="Rhea" id="RHEA-COMP:9674"/>
        <dbReference type="Rhea" id="RHEA-COMP:9677"/>
        <dbReference type="ChEBI" id="CHEBI:15377"/>
        <dbReference type="ChEBI" id="CHEBI:15378"/>
        <dbReference type="ChEBI" id="CHEBI:29985"/>
        <dbReference type="ChEBI" id="CHEBI:30616"/>
        <dbReference type="ChEBI" id="CHEBI:43474"/>
        <dbReference type="ChEBI" id="CHEBI:58359"/>
        <dbReference type="ChEBI" id="CHEBI:78515"/>
        <dbReference type="ChEBI" id="CHEBI:78516"/>
        <dbReference type="ChEBI" id="CHEBI:456216"/>
    </reaction>
</comment>
<comment type="subunit">
    <text evidence="2 6">Heterotrimer of A, B and C subunits.</text>
</comment>
<evidence type="ECO:0000256" key="4">
    <source>
        <dbReference type="ARBA" id="ARBA00047380"/>
    </source>
</evidence>
<comment type="similarity">
    <text evidence="1 6">Belongs to the GatC family.</text>
</comment>
<evidence type="ECO:0000256" key="6">
    <source>
        <dbReference type="HAMAP-Rule" id="MF_00122"/>
    </source>
</evidence>
<dbReference type="NCBIfam" id="TIGR00135">
    <property type="entry name" value="gatC"/>
    <property type="match status" value="1"/>
</dbReference>
<dbReference type="EC" id="6.3.5.-" evidence="6"/>
<comment type="caution">
    <text evidence="7">The sequence shown here is derived from an EMBL/GenBank/DDBJ whole genome shotgun (WGS) entry which is preliminary data.</text>
</comment>
<dbReference type="GO" id="GO:0050567">
    <property type="term" value="F:glutaminyl-tRNA synthase (glutamine-hydrolyzing) activity"/>
    <property type="evidence" value="ECO:0007669"/>
    <property type="project" value="UniProtKB-UniRule"/>
</dbReference>
<dbReference type="GO" id="GO:0006450">
    <property type="term" value="P:regulation of translational fidelity"/>
    <property type="evidence" value="ECO:0007669"/>
    <property type="project" value="InterPro"/>
</dbReference>
<dbReference type="GO" id="GO:0070681">
    <property type="term" value="P:glutaminyl-tRNAGln biosynthesis via transamidation"/>
    <property type="evidence" value="ECO:0007669"/>
    <property type="project" value="TreeGrafter"/>
</dbReference>
<accession>A0A9W6ESZ0</accession>
<dbReference type="HAMAP" id="MF_00122">
    <property type="entry name" value="GatC"/>
    <property type="match status" value="1"/>
</dbReference>
<keyword evidence="8" id="KW-1185">Reference proteome</keyword>
<evidence type="ECO:0000256" key="1">
    <source>
        <dbReference type="ARBA" id="ARBA00010757"/>
    </source>
</evidence>
<keyword evidence="6" id="KW-0547">Nucleotide-binding</keyword>
<protein>
    <recommendedName>
        <fullName evidence="6">Aspartyl/glutamyl-tRNA(Asn/Gln) amidotransferase subunit C</fullName>
        <shortName evidence="6">Asp/Glu-ADT subunit C</shortName>
        <ecNumber evidence="6">6.3.5.-</ecNumber>
    </recommendedName>
</protein>
<dbReference type="PANTHER" id="PTHR15004">
    <property type="entry name" value="GLUTAMYL-TRNA(GLN) AMIDOTRANSFERASE SUBUNIT C, MITOCHONDRIAL"/>
    <property type="match status" value="1"/>
</dbReference>
<name>A0A9W6ESZ0_9LACO</name>
<dbReference type="InterPro" id="IPR003837">
    <property type="entry name" value="GatC"/>
</dbReference>
<evidence type="ECO:0000256" key="3">
    <source>
        <dbReference type="ARBA" id="ARBA00024799"/>
    </source>
</evidence>
<sequence>MPKNEISEDQVKHVASLANLSLSKDQLPYFTKQLGSVMDLFETLNSVNTDDVKPTYSITDQVNAMRDDIPQNWNEKQALLRNAPDVKDGLIRVPEIMQNRKNRDRESED</sequence>
<dbReference type="Gene3D" id="1.10.20.60">
    <property type="entry name" value="Glu-tRNAGln amidotransferase C subunit, N-terminal domain"/>
    <property type="match status" value="1"/>
</dbReference>
<keyword evidence="6" id="KW-0436">Ligase</keyword>
<dbReference type="EMBL" id="BRPL01000002">
    <property type="protein sequence ID" value="GLB46644.1"/>
    <property type="molecule type" value="Genomic_DNA"/>
</dbReference>
<dbReference type="SUPFAM" id="SSF141000">
    <property type="entry name" value="Glu-tRNAGln amidotransferase C subunit"/>
    <property type="match status" value="1"/>
</dbReference>
<gene>
    <name evidence="6 7" type="primary">gatC</name>
    <name evidence="7" type="ORF">WR164_06230</name>
</gene>
<dbReference type="Pfam" id="PF02686">
    <property type="entry name" value="GatC"/>
    <property type="match status" value="1"/>
</dbReference>
<keyword evidence="6" id="KW-0648">Protein biosynthesis</keyword>
<dbReference type="Proteomes" id="UP001144204">
    <property type="component" value="Unassembled WGS sequence"/>
</dbReference>
<proteinExistence type="inferred from homology"/>
<keyword evidence="6" id="KW-0067">ATP-binding</keyword>
<evidence type="ECO:0000313" key="7">
    <source>
        <dbReference type="EMBL" id="GLB46644.1"/>
    </source>
</evidence>
<dbReference type="GO" id="GO:0006412">
    <property type="term" value="P:translation"/>
    <property type="evidence" value="ECO:0007669"/>
    <property type="project" value="UniProtKB-UniRule"/>
</dbReference>
<organism evidence="7 8">
    <name type="scientific">Philodulcilactobacillus myokoensis</name>
    <dbReference type="NCBI Taxonomy" id="2929573"/>
    <lineage>
        <taxon>Bacteria</taxon>
        <taxon>Bacillati</taxon>
        <taxon>Bacillota</taxon>
        <taxon>Bacilli</taxon>
        <taxon>Lactobacillales</taxon>
        <taxon>Lactobacillaceae</taxon>
        <taxon>Philodulcilactobacillus</taxon>
    </lineage>
</organism>
<dbReference type="GO" id="GO:0005524">
    <property type="term" value="F:ATP binding"/>
    <property type="evidence" value="ECO:0007669"/>
    <property type="project" value="UniProtKB-KW"/>
</dbReference>
<dbReference type="RefSeq" id="WP_286136107.1">
    <property type="nucleotide sequence ID" value="NZ_BRPL01000002.1"/>
</dbReference>
<reference evidence="7" key="2">
    <citation type="journal article" date="2023" name="PLoS ONE">
        <title>Philodulcilactobacillus myokoensis gen. nov., sp. nov., a fructophilic, acidophilic, and agar-phobic lactic acid bacterium isolated from fermented vegetable extracts.</title>
        <authorList>
            <person name="Kouya T."/>
            <person name="Ishiyama Y."/>
            <person name="Ohashi S."/>
            <person name="Kumakubo R."/>
            <person name="Yamazaki T."/>
            <person name="Otaki T."/>
        </authorList>
    </citation>
    <scope>NUCLEOTIDE SEQUENCE</scope>
    <source>
        <strain evidence="7">WR16-4</strain>
    </source>
</reference>
<comment type="function">
    <text evidence="3 6">Allows the formation of correctly charged Asn-tRNA(Asn) or Gln-tRNA(Gln) through the transamidation of misacylated Asp-tRNA(Asn) or Glu-tRNA(Gln) in organisms which lack either or both of asparaginyl-tRNA or glutaminyl-tRNA synthetases. The reaction takes place in the presence of glutamine and ATP through an activated phospho-Asp-tRNA(Asn) or phospho-Glu-tRNA(Gln).</text>
</comment>
<evidence type="ECO:0000256" key="2">
    <source>
        <dbReference type="ARBA" id="ARBA00011123"/>
    </source>
</evidence>
<dbReference type="PANTHER" id="PTHR15004:SF0">
    <property type="entry name" value="GLUTAMYL-TRNA(GLN) AMIDOTRANSFERASE SUBUNIT C, MITOCHONDRIAL"/>
    <property type="match status" value="1"/>
</dbReference>
<evidence type="ECO:0000313" key="8">
    <source>
        <dbReference type="Proteomes" id="UP001144204"/>
    </source>
</evidence>
<comment type="catalytic activity">
    <reaction evidence="5 6">
        <text>L-glutamyl-tRNA(Gln) + L-glutamine + ATP + H2O = L-glutaminyl-tRNA(Gln) + L-glutamate + ADP + phosphate + H(+)</text>
        <dbReference type="Rhea" id="RHEA:17521"/>
        <dbReference type="Rhea" id="RHEA-COMP:9681"/>
        <dbReference type="Rhea" id="RHEA-COMP:9684"/>
        <dbReference type="ChEBI" id="CHEBI:15377"/>
        <dbReference type="ChEBI" id="CHEBI:15378"/>
        <dbReference type="ChEBI" id="CHEBI:29985"/>
        <dbReference type="ChEBI" id="CHEBI:30616"/>
        <dbReference type="ChEBI" id="CHEBI:43474"/>
        <dbReference type="ChEBI" id="CHEBI:58359"/>
        <dbReference type="ChEBI" id="CHEBI:78520"/>
        <dbReference type="ChEBI" id="CHEBI:78521"/>
        <dbReference type="ChEBI" id="CHEBI:456216"/>
    </reaction>
</comment>